<dbReference type="AlphaFoldDB" id="A0A2U1EUS2"/>
<reference evidence="1 2" key="1">
    <citation type="submission" date="2018-04" db="EMBL/GenBank/DDBJ databases">
        <title>Genomic Encyclopedia of Type Strains, Phase IV (KMG-IV): sequencing the most valuable type-strain genomes for metagenomic binning, comparative biology and taxonomic classification.</title>
        <authorList>
            <person name="Goeker M."/>
        </authorList>
    </citation>
    <scope>NUCLEOTIDE SEQUENCE [LARGE SCALE GENOMIC DNA]</scope>
    <source>
        <strain evidence="1 2">DSM 45771</strain>
    </source>
</reference>
<evidence type="ECO:0000313" key="2">
    <source>
        <dbReference type="Proteomes" id="UP000245639"/>
    </source>
</evidence>
<keyword evidence="2" id="KW-1185">Reference proteome</keyword>
<comment type="caution">
    <text evidence="1">The sequence shown here is derived from an EMBL/GenBank/DDBJ whole genome shotgun (WGS) entry which is preliminary data.</text>
</comment>
<gene>
    <name evidence="1" type="ORF">C8D89_12017</name>
</gene>
<sequence length="128" mass="13373">MFGVVFGEVLGAVSGAVGREASSRSGRRGDAGGRWARDDVSAVPAAAPWVAAVPVVVEDVVFLAARRSDDRVVARADGPESTCSCTARQRSRARRAARLSSAVCRCWSARSSALRARATSPRSRAADA</sequence>
<organism evidence="1 2">
    <name type="scientific">Actinomycetospora cinnamomea</name>
    <dbReference type="NCBI Taxonomy" id="663609"/>
    <lineage>
        <taxon>Bacteria</taxon>
        <taxon>Bacillati</taxon>
        <taxon>Actinomycetota</taxon>
        <taxon>Actinomycetes</taxon>
        <taxon>Pseudonocardiales</taxon>
        <taxon>Pseudonocardiaceae</taxon>
        <taxon>Actinomycetospora</taxon>
    </lineage>
</organism>
<name>A0A2U1EUS2_9PSEU</name>
<dbReference type="EMBL" id="QEKW01000020">
    <property type="protein sequence ID" value="PVZ03661.1"/>
    <property type="molecule type" value="Genomic_DNA"/>
</dbReference>
<protein>
    <submittedName>
        <fullName evidence="1">Uncharacterized protein</fullName>
    </submittedName>
</protein>
<proteinExistence type="predicted"/>
<evidence type="ECO:0000313" key="1">
    <source>
        <dbReference type="EMBL" id="PVZ03661.1"/>
    </source>
</evidence>
<accession>A0A2U1EUS2</accession>
<dbReference type="Proteomes" id="UP000245639">
    <property type="component" value="Unassembled WGS sequence"/>
</dbReference>